<name>A0A9X6NAU7_HYPEX</name>
<accession>A0A9X6NAU7</accession>
<protein>
    <submittedName>
        <fullName evidence="1">Uncharacterized protein</fullName>
    </submittedName>
</protein>
<comment type="caution">
    <text evidence="1">The sequence shown here is derived from an EMBL/GenBank/DDBJ whole genome shotgun (WGS) entry which is preliminary data.</text>
</comment>
<evidence type="ECO:0000313" key="2">
    <source>
        <dbReference type="Proteomes" id="UP000192578"/>
    </source>
</evidence>
<dbReference type="AlphaFoldDB" id="A0A9X6NAU7"/>
<dbReference type="OrthoDB" id="5920443at2759"/>
<sequence length="101" mass="11652">MSIGKSVRLTLSFKRESDGLPVYFKTIKFQQDETYNVEITVRPVIPIEQFQLQDEKISLEKINKSLDPNALTYAGVWKTTGFPVTDKNKREQLEADNFPVE</sequence>
<dbReference type="Pfam" id="PF15043">
    <property type="entry name" value="CNRIP1"/>
    <property type="match status" value="1"/>
</dbReference>
<dbReference type="InterPro" id="IPR029204">
    <property type="entry name" value="CNRIP1"/>
</dbReference>
<reference evidence="2" key="1">
    <citation type="submission" date="2017-01" db="EMBL/GenBank/DDBJ databases">
        <title>Comparative genomics of anhydrobiosis in the tardigrade Hypsibius dujardini.</title>
        <authorList>
            <person name="Yoshida Y."/>
            <person name="Koutsovoulos G."/>
            <person name="Laetsch D."/>
            <person name="Stevens L."/>
            <person name="Kumar S."/>
            <person name="Horikawa D."/>
            <person name="Ishino K."/>
            <person name="Komine S."/>
            <person name="Tomita M."/>
            <person name="Blaxter M."/>
            <person name="Arakawa K."/>
        </authorList>
    </citation>
    <scope>NUCLEOTIDE SEQUENCE [LARGE SCALE GENOMIC DNA]</scope>
    <source>
        <strain evidence="2">Z151</strain>
    </source>
</reference>
<gene>
    <name evidence="1" type="ORF">BV898_14569</name>
</gene>
<proteinExistence type="predicted"/>
<organism evidence="1 2">
    <name type="scientific">Hypsibius exemplaris</name>
    <name type="common">Freshwater tardigrade</name>
    <dbReference type="NCBI Taxonomy" id="2072580"/>
    <lineage>
        <taxon>Eukaryota</taxon>
        <taxon>Metazoa</taxon>
        <taxon>Ecdysozoa</taxon>
        <taxon>Tardigrada</taxon>
        <taxon>Eutardigrada</taxon>
        <taxon>Parachela</taxon>
        <taxon>Hypsibioidea</taxon>
        <taxon>Hypsibiidae</taxon>
        <taxon>Hypsibius</taxon>
    </lineage>
</organism>
<keyword evidence="2" id="KW-1185">Reference proteome</keyword>
<evidence type="ECO:0000313" key="1">
    <source>
        <dbReference type="EMBL" id="OWA50038.1"/>
    </source>
</evidence>
<dbReference type="EMBL" id="MTYJ01000180">
    <property type="protein sequence ID" value="OWA50038.1"/>
    <property type="molecule type" value="Genomic_DNA"/>
</dbReference>
<dbReference type="Proteomes" id="UP000192578">
    <property type="component" value="Unassembled WGS sequence"/>
</dbReference>